<sequence length="306" mass="33675">MSEQPWWVIVNPVAGNGRTGRRWGGLEARLRVEGIRMEVVFTQEPGHATLLARQGLEAGFTTIVGVGGDGTLHEILNGLPLEDPGRMQAIRLGMLPLGTGSDFVRTFGLPRDPVAAALRLREGRVHPVDVGQVTCRRAGETVTRYFINAAGLGFDGEVADRTNRGIKAFGAAGTYLVYLFLTLILYQNKTVTLRFDGEERSGRMNSVLVCNGRYFGGGMFIAPHAEVDDGWFDVILLGDLGKGEIVRNLPRVYRGTHLTHPKITWRRAKEIHVEAKERMFLQAEGELIGEAPATFRILPRALAFLA</sequence>
<dbReference type="InterPro" id="IPR045540">
    <property type="entry name" value="YegS/DAGK_C"/>
</dbReference>
<comment type="similarity">
    <text evidence="2">Belongs to the diacylglycerol/lipid kinase family.</text>
</comment>
<evidence type="ECO:0000256" key="7">
    <source>
        <dbReference type="ARBA" id="ARBA00022777"/>
    </source>
</evidence>
<gene>
    <name evidence="14" type="primary">dagK_2</name>
    <name evidence="14" type="ORF">HRbin22_02286</name>
</gene>
<keyword evidence="3" id="KW-0444">Lipid biosynthesis</keyword>
<dbReference type="Gene3D" id="2.60.200.40">
    <property type="match status" value="1"/>
</dbReference>
<keyword evidence="10" id="KW-0443">Lipid metabolism</keyword>
<dbReference type="Gene3D" id="3.40.50.10330">
    <property type="entry name" value="Probable inorganic polyphosphate/atp-NAD kinase, domain 1"/>
    <property type="match status" value="1"/>
</dbReference>
<dbReference type="GO" id="GO:0008654">
    <property type="term" value="P:phospholipid biosynthetic process"/>
    <property type="evidence" value="ECO:0007669"/>
    <property type="project" value="UniProtKB-KW"/>
</dbReference>
<evidence type="ECO:0000256" key="4">
    <source>
        <dbReference type="ARBA" id="ARBA00022679"/>
    </source>
</evidence>
<dbReference type="PANTHER" id="PTHR12358:SF106">
    <property type="entry name" value="LIPID KINASE YEGS"/>
    <property type="match status" value="1"/>
</dbReference>
<evidence type="ECO:0000256" key="3">
    <source>
        <dbReference type="ARBA" id="ARBA00022516"/>
    </source>
</evidence>
<keyword evidence="7 14" id="KW-0418">Kinase</keyword>
<evidence type="ECO:0000256" key="9">
    <source>
        <dbReference type="ARBA" id="ARBA00022842"/>
    </source>
</evidence>
<comment type="cofactor">
    <cofactor evidence="1">
        <name>Mg(2+)</name>
        <dbReference type="ChEBI" id="CHEBI:18420"/>
    </cofactor>
</comment>
<evidence type="ECO:0000256" key="11">
    <source>
        <dbReference type="ARBA" id="ARBA00023209"/>
    </source>
</evidence>
<dbReference type="GO" id="GO:0005524">
    <property type="term" value="F:ATP binding"/>
    <property type="evidence" value="ECO:0007669"/>
    <property type="project" value="UniProtKB-KW"/>
</dbReference>
<keyword evidence="4 14" id="KW-0808">Transferase</keyword>
<dbReference type="GO" id="GO:0046872">
    <property type="term" value="F:metal ion binding"/>
    <property type="evidence" value="ECO:0007669"/>
    <property type="project" value="UniProtKB-KW"/>
</dbReference>
<dbReference type="NCBIfam" id="TIGR00147">
    <property type="entry name" value="YegS/Rv2252/BmrU family lipid kinase"/>
    <property type="match status" value="1"/>
</dbReference>
<evidence type="ECO:0000256" key="2">
    <source>
        <dbReference type="ARBA" id="ARBA00005983"/>
    </source>
</evidence>
<evidence type="ECO:0000256" key="5">
    <source>
        <dbReference type="ARBA" id="ARBA00022723"/>
    </source>
</evidence>
<dbReference type="EMBL" id="BEHY01000094">
    <property type="protein sequence ID" value="GBD10023.1"/>
    <property type="molecule type" value="Genomic_DNA"/>
</dbReference>
<protein>
    <submittedName>
        <fullName evidence="14">Diacylglycerol kinase</fullName>
        <ecNumber evidence="14">2.7.1.107</ecNumber>
    </submittedName>
</protein>
<dbReference type="SMART" id="SM00046">
    <property type="entry name" value="DAGKc"/>
    <property type="match status" value="1"/>
</dbReference>
<dbReference type="PANTHER" id="PTHR12358">
    <property type="entry name" value="SPHINGOSINE KINASE"/>
    <property type="match status" value="1"/>
</dbReference>
<evidence type="ECO:0000259" key="13">
    <source>
        <dbReference type="PROSITE" id="PS50146"/>
    </source>
</evidence>
<evidence type="ECO:0000256" key="6">
    <source>
        <dbReference type="ARBA" id="ARBA00022741"/>
    </source>
</evidence>
<dbReference type="GO" id="GO:0004143">
    <property type="term" value="F:ATP-dependent diacylglycerol kinase activity"/>
    <property type="evidence" value="ECO:0007669"/>
    <property type="project" value="UniProtKB-EC"/>
</dbReference>
<dbReference type="GO" id="GO:0005886">
    <property type="term" value="C:plasma membrane"/>
    <property type="evidence" value="ECO:0007669"/>
    <property type="project" value="TreeGrafter"/>
</dbReference>
<keyword evidence="6" id="KW-0547">Nucleotide-binding</keyword>
<evidence type="ECO:0000313" key="15">
    <source>
        <dbReference type="Proteomes" id="UP000236642"/>
    </source>
</evidence>
<keyword evidence="9" id="KW-0460">Magnesium</keyword>
<accession>A0A2H5Y9D9</accession>
<dbReference type="PROSITE" id="PS50146">
    <property type="entry name" value="DAGK"/>
    <property type="match status" value="1"/>
</dbReference>
<dbReference type="InterPro" id="IPR001206">
    <property type="entry name" value="Diacylglycerol_kinase_cat_dom"/>
</dbReference>
<dbReference type="InterPro" id="IPR017438">
    <property type="entry name" value="ATP-NAD_kinase_N"/>
</dbReference>
<feature type="domain" description="DAGKc" evidence="13">
    <location>
        <begin position="1"/>
        <end position="137"/>
    </location>
</feature>
<evidence type="ECO:0000256" key="1">
    <source>
        <dbReference type="ARBA" id="ARBA00001946"/>
    </source>
</evidence>
<evidence type="ECO:0000256" key="10">
    <source>
        <dbReference type="ARBA" id="ARBA00023098"/>
    </source>
</evidence>
<keyword evidence="12" id="KW-1208">Phospholipid metabolism</keyword>
<dbReference type="Pfam" id="PF00781">
    <property type="entry name" value="DAGK_cat"/>
    <property type="match status" value="1"/>
</dbReference>
<name>A0A2H5Y9D9_9CHLR</name>
<dbReference type="Proteomes" id="UP000236642">
    <property type="component" value="Unassembled WGS sequence"/>
</dbReference>
<dbReference type="Pfam" id="PF19279">
    <property type="entry name" value="YegS_C"/>
    <property type="match status" value="1"/>
</dbReference>
<reference evidence="15" key="1">
    <citation type="submission" date="2017-09" db="EMBL/GenBank/DDBJ databases">
        <title>Metaegenomics of thermophilic ammonia-oxidizing enrichment culture.</title>
        <authorList>
            <person name="Kato S."/>
            <person name="Suzuki K."/>
        </authorList>
    </citation>
    <scope>NUCLEOTIDE SEQUENCE [LARGE SCALE GENOMIC DNA]</scope>
</reference>
<keyword evidence="11" id="KW-0594">Phospholipid biosynthesis</keyword>
<comment type="caution">
    <text evidence="14">The sequence shown here is derived from an EMBL/GenBank/DDBJ whole genome shotgun (WGS) entry which is preliminary data.</text>
</comment>
<evidence type="ECO:0000256" key="8">
    <source>
        <dbReference type="ARBA" id="ARBA00022840"/>
    </source>
</evidence>
<dbReference type="EC" id="2.7.1.107" evidence="14"/>
<evidence type="ECO:0000256" key="12">
    <source>
        <dbReference type="ARBA" id="ARBA00023264"/>
    </source>
</evidence>
<dbReference type="InterPro" id="IPR005218">
    <property type="entry name" value="Diacylglycerol/lipid_kinase"/>
</dbReference>
<dbReference type="InterPro" id="IPR050187">
    <property type="entry name" value="Lipid_Phosphate_FormReg"/>
</dbReference>
<evidence type="ECO:0000313" key="14">
    <source>
        <dbReference type="EMBL" id="GBD10023.1"/>
    </source>
</evidence>
<dbReference type="AlphaFoldDB" id="A0A2H5Y9D9"/>
<dbReference type="InterPro" id="IPR016064">
    <property type="entry name" value="NAD/diacylglycerol_kinase_sf"/>
</dbReference>
<dbReference type="SUPFAM" id="SSF111331">
    <property type="entry name" value="NAD kinase/diacylglycerol kinase-like"/>
    <property type="match status" value="1"/>
</dbReference>
<proteinExistence type="inferred from homology"/>
<organism evidence="14 15">
    <name type="scientific">Candidatus Thermoflexus japonica</name>
    <dbReference type="NCBI Taxonomy" id="2035417"/>
    <lineage>
        <taxon>Bacteria</taxon>
        <taxon>Bacillati</taxon>
        <taxon>Chloroflexota</taxon>
        <taxon>Thermoflexia</taxon>
        <taxon>Thermoflexales</taxon>
        <taxon>Thermoflexaceae</taxon>
        <taxon>Thermoflexus</taxon>
    </lineage>
</organism>
<keyword evidence="5" id="KW-0479">Metal-binding</keyword>
<keyword evidence="8" id="KW-0067">ATP-binding</keyword>